<keyword evidence="1" id="KW-0732">Signal</keyword>
<dbReference type="Proteomes" id="UP000242317">
    <property type="component" value="Unassembled WGS sequence"/>
</dbReference>
<dbReference type="EMBL" id="FMYK01000003">
    <property type="protein sequence ID" value="SDC10166.1"/>
    <property type="molecule type" value="Genomic_DNA"/>
</dbReference>
<keyword evidence="3" id="KW-1185">Reference proteome</keyword>
<evidence type="ECO:0000313" key="3">
    <source>
        <dbReference type="Proteomes" id="UP000242317"/>
    </source>
</evidence>
<sequence>MPSKTTKDVMTMSSLRHLSIALCCATLMACGGGGSGTSRSQDNSTDTEQPAEDTVSMNVLIPMHVKNATLKVYLAGKSDPIYSQSNFTGFETADIDVAQSELNKVLVVELIGNDSSTMFDPIKQTDVPFQGTLHAVNTMKNNLSIVLSPLSEAVYQRTILRAGNLDFSAPDWDLIESKHISKSVTEVNTVFNQAFNLTNFTKFSHSQSIRALSYDSKNEKNYVNTMLGLGMLNLWQQRYPNSVNNYVELATNIGIDLRDGSLDGRTIQGDDSTFQKLVDAPRNTDPSKNSLEDIGAVQATIRRSFGEDLKQATLDYATQSYQQITNTDGFELLSDMDYYQTEIFGNSSTIYRWFGAGDYRPAFGFTGNATCTSSAYPCLQGLNADDTGTERSQIEYLIGTHKVQNCQIEILASGDVTLSKGNKVIIGQINRDQSDNLLRLDTATQSYLLNIGAGEIIPPHFIQLEVKNAQIVDAHTGNSQNKFPSLQDLSFDDDDIQSCS</sequence>
<gene>
    <name evidence="2" type="ORF">SAMN05421749_103150</name>
</gene>
<accession>A0A1G6IWN4</accession>
<evidence type="ECO:0000256" key="1">
    <source>
        <dbReference type="SAM" id="SignalP"/>
    </source>
</evidence>
<organism evidence="2 3">
    <name type="scientific">Acinetobacter marinus</name>
    <dbReference type="NCBI Taxonomy" id="281375"/>
    <lineage>
        <taxon>Bacteria</taxon>
        <taxon>Pseudomonadati</taxon>
        <taxon>Pseudomonadota</taxon>
        <taxon>Gammaproteobacteria</taxon>
        <taxon>Moraxellales</taxon>
        <taxon>Moraxellaceae</taxon>
        <taxon>Acinetobacter</taxon>
    </lineage>
</organism>
<protein>
    <recommendedName>
        <fullName evidence="4">Lipoprotein</fullName>
    </recommendedName>
</protein>
<dbReference type="PROSITE" id="PS51257">
    <property type="entry name" value="PROKAR_LIPOPROTEIN"/>
    <property type="match status" value="1"/>
</dbReference>
<name>A0A1G6IWN4_9GAMM</name>
<reference evidence="3" key="1">
    <citation type="submission" date="2016-09" db="EMBL/GenBank/DDBJ databases">
        <authorList>
            <person name="Varghese N."/>
            <person name="Submissions S."/>
        </authorList>
    </citation>
    <scope>NUCLEOTIDE SEQUENCE [LARGE SCALE GENOMIC DNA]</scope>
    <source>
        <strain evidence="3">ANC 3699</strain>
    </source>
</reference>
<dbReference type="AlphaFoldDB" id="A0A1G6IWN4"/>
<evidence type="ECO:0008006" key="4">
    <source>
        <dbReference type="Google" id="ProtNLM"/>
    </source>
</evidence>
<proteinExistence type="predicted"/>
<feature type="chain" id="PRO_5017237360" description="Lipoprotein" evidence="1">
    <location>
        <begin position="30"/>
        <end position="500"/>
    </location>
</feature>
<feature type="signal peptide" evidence="1">
    <location>
        <begin position="1"/>
        <end position="29"/>
    </location>
</feature>
<evidence type="ECO:0000313" key="2">
    <source>
        <dbReference type="EMBL" id="SDC10166.1"/>
    </source>
</evidence>